<sequence length="213" mass="22194">MGHREDLLEGAKRCLLEKGYARTTARDIVAASGTNLASIGYHYGSKDVLMRKALVESVEEWGAGLAGTGEAGGGEAAGDPVERFAAGWDRILRSFLEQRDFVASQVEVLGLLPRDPELRAALATVLPEGGEGLVAVFENVPDTEVDAESARVVGSFYQALLTGLMVQSLVSPAALPSGGDLVEAMRRVLSGTVLPATARGPEEERTGGGAAAS</sequence>
<dbReference type="SUPFAM" id="SSF46689">
    <property type="entry name" value="Homeodomain-like"/>
    <property type="match status" value="1"/>
</dbReference>
<organism evidence="4 5">
    <name type="scientific">Streptomyces chrestomyceticus</name>
    <dbReference type="NCBI Taxonomy" id="68185"/>
    <lineage>
        <taxon>Bacteria</taxon>
        <taxon>Bacillati</taxon>
        <taxon>Actinomycetota</taxon>
        <taxon>Actinomycetes</taxon>
        <taxon>Kitasatosporales</taxon>
        <taxon>Streptomycetaceae</taxon>
        <taxon>Streptomyces</taxon>
    </lineage>
</organism>
<feature type="DNA-binding region" description="H-T-H motif" evidence="2">
    <location>
        <begin position="24"/>
        <end position="43"/>
    </location>
</feature>
<name>A0ABU7WZH7_9ACTN</name>
<evidence type="ECO:0000259" key="3">
    <source>
        <dbReference type="PROSITE" id="PS50977"/>
    </source>
</evidence>
<protein>
    <submittedName>
        <fullName evidence="4">TetR/AcrR family transcriptional regulator</fullName>
    </submittedName>
</protein>
<evidence type="ECO:0000313" key="5">
    <source>
        <dbReference type="Proteomes" id="UP001348265"/>
    </source>
</evidence>
<dbReference type="PROSITE" id="PS50977">
    <property type="entry name" value="HTH_TETR_2"/>
    <property type="match status" value="1"/>
</dbReference>
<dbReference type="InterPro" id="IPR036271">
    <property type="entry name" value="Tet_transcr_reg_TetR-rel_C_sf"/>
</dbReference>
<dbReference type="InterPro" id="IPR009057">
    <property type="entry name" value="Homeodomain-like_sf"/>
</dbReference>
<dbReference type="Gene3D" id="1.10.357.10">
    <property type="entry name" value="Tetracycline Repressor, domain 2"/>
    <property type="match status" value="1"/>
</dbReference>
<proteinExistence type="predicted"/>
<feature type="domain" description="HTH tetR-type" evidence="3">
    <location>
        <begin position="1"/>
        <end position="61"/>
    </location>
</feature>
<evidence type="ECO:0000256" key="2">
    <source>
        <dbReference type="PROSITE-ProRule" id="PRU00335"/>
    </source>
</evidence>
<gene>
    <name evidence="4" type="ORF">RB636_25475</name>
</gene>
<dbReference type="Proteomes" id="UP001348265">
    <property type="component" value="Unassembled WGS sequence"/>
</dbReference>
<keyword evidence="5" id="KW-1185">Reference proteome</keyword>
<dbReference type="PANTHER" id="PTHR30055:SF219">
    <property type="entry name" value="TRANSCRIPTIONAL REGULATORY PROTEIN"/>
    <property type="match status" value="1"/>
</dbReference>
<dbReference type="SUPFAM" id="SSF48498">
    <property type="entry name" value="Tetracyclin repressor-like, C-terminal domain"/>
    <property type="match status" value="1"/>
</dbReference>
<dbReference type="Pfam" id="PF17940">
    <property type="entry name" value="TetR_C_31"/>
    <property type="match status" value="1"/>
</dbReference>
<evidence type="ECO:0000313" key="4">
    <source>
        <dbReference type="EMBL" id="MEF3116524.1"/>
    </source>
</evidence>
<dbReference type="InterPro" id="IPR050109">
    <property type="entry name" value="HTH-type_TetR-like_transc_reg"/>
</dbReference>
<dbReference type="InterPro" id="IPR041583">
    <property type="entry name" value="TetR_C_31"/>
</dbReference>
<evidence type="ECO:0000256" key="1">
    <source>
        <dbReference type="ARBA" id="ARBA00023125"/>
    </source>
</evidence>
<comment type="caution">
    <text evidence="4">The sequence shown here is derived from an EMBL/GenBank/DDBJ whole genome shotgun (WGS) entry which is preliminary data.</text>
</comment>
<dbReference type="EMBL" id="JAVFKM010000013">
    <property type="protein sequence ID" value="MEF3116524.1"/>
    <property type="molecule type" value="Genomic_DNA"/>
</dbReference>
<dbReference type="InterPro" id="IPR001647">
    <property type="entry name" value="HTH_TetR"/>
</dbReference>
<dbReference type="RefSeq" id="WP_050510440.1">
    <property type="nucleotide sequence ID" value="NZ_JAVFKM010000013.1"/>
</dbReference>
<dbReference type="PANTHER" id="PTHR30055">
    <property type="entry name" value="HTH-TYPE TRANSCRIPTIONAL REGULATOR RUTR"/>
    <property type="match status" value="1"/>
</dbReference>
<reference evidence="4 5" key="1">
    <citation type="submission" date="2023-08" db="EMBL/GenBank/DDBJ databases">
        <authorList>
            <person name="Sharma P."/>
            <person name="Verma V."/>
            <person name="Mohan M.K."/>
            <person name="Dubey A.K."/>
        </authorList>
    </citation>
    <scope>NUCLEOTIDE SEQUENCE [LARGE SCALE GENOMIC DNA]</scope>
    <source>
        <strain evidence="4 5">ADP4</strain>
    </source>
</reference>
<accession>A0ABU7WZH7</accession>
<dbReference type="Pfam" id="PF00440">
    <property type="entry name" value="TetR_N"/>
    <property type="match status" value="1"/>
</dbReference>
<keyword evidence="1 2" id="KW-0238">DNA-binding</keyword>